<dbReference type="Pfam" id="PF00067">
    <property type="entry name" value="p450"/>
    <property type="match status" value="1"/>
</dbReference>
<keyword evidence="11" id="KW-0472">Membrane</keyword>
<evidence type="ECO:0000256" key="11">
    <source>
        <dbReference type="SAM" id="Phobius"/>
    </source>
</evidence>
<protein>
    <recommendedName>
        <fullName evidence="14">Cytochrome P450</fullName>
    </recommendedName>
</protein>
<dbReference type="EMBL" id="LATX01001452">
    <property type="protein sequence ID" value="KTB41492.1"/>
    <property type="molecule type" value="Genomic_DNA"/>
</dbReference>
<evidence type="ECO:0000256" key="3">
    <source>
        <dbReference type="ARBA" id="ARBA00010617"/>
    </source>
</evidence>
<keyword evidence="8 10" id="KW-0503">Monooxygenase</keyword>
<dbReference type="GO" id="GO:0004497">
    <property type="term" value="F:monooxygenase activity"/>
    <property type="evidence" value="ECO:0007669"/>
    <property type="project" value="UniProtKB-KW"/>
</dbReference>
<keyword evidence="11" id="KW-1133">Transmembrane helix</keyword>
<dbReference type="PRINTS" id="PR00385">
    <property type="entry name" value="P450"/>
</dbReference>
<feature type="binding site" description="axial binding residue" evidence="9">
    <location>
        <position position="438"/>
    </location>
    <ligand>
        <name>heme</name>
        <dbReference type="ChEBI" id="CHEBI:30413"/>
    </ligand>
    <ligandPart>
        <name>Fe</name>
        <dbReference type="ChEBI" id="CHEBI:18248"/>
    </ligandPart>
</feature>
<gene>
    <name evidence="12" type="ORF">WG66_5932</name>
</gene>
<proteinExistence type="inferred from homology"/>
<keyword evidence="5 9" id="KW-0479">Metal-binding</keyword>
<evidence type="ECO:0000256" key="9">
    <source>
        <dbReference type="PIRSR" id="PIRSR602401-1"/>
    </source>
</evidence>
<dbReference type="SUPFAM" id="SSF48264">
    <property type="entry name" value="Cytochrome P450"/>
    <property type="match status" value="1"/>
</dbReference>
<evidence type="ECO:0008006" key="14">
    <source>
        <dbReference type="Google" id="ProtNLM"/>
    </source>
</evidence>
<keyword evidence="6 10" id="KW-0560">Oxidoreductase</keyword>
<dbReference type="PANTHER" id="PTHR46300:SF7">
    <property type="entry name" value="P450, PUTATIVE (EUROFUNG)-RELATED"/>
    <property type="match status" value="1"/>
</dbReference>
<evidence type="ECO:0000256" key="10">
    <source>
        <dbReference type="RuleBase" id="RU000461"/>
    </source>
</evidence>
<comment type="pathway">
    <text evidence="2">Secondary metabolite biosynthesis.</text>
</comment>
<dbReference type="InterPro" id="IPR050364">
    <property type="entry name" value="Cytochrome_P450_fung"/>
</dbReference>
<evidence type="ECO:0000313" key="13">
    <source>
        <dbReference type="Proteomes" id="UP000054988"/>
    </source>
</evidence>
<organism evidence="12 13">
    <name type="scientific">Moniliophthora roreri</name>
    <name type="common">Frosty pod rot fungus</name>
    <name type="synonym">Monilia roreri</name>
    <dbReference type="NCBI Taxonomy" id="221103"/>
    <lineage>
        <taxon>Eukaryota</taxon>
        <taxon>Fungi</taxon>
        <taxon>Dikarya</taxon>
        <taxon>Basidiomycota</taxon>
        <taxon>Agaricomycotina</taxon>
        <taxon>Agaricomycetes</taxon>
        <taxon>Agaricomycetidae</taxon>
        <taxon>Agaricales</taxon>
        <taxon>Marasmiineae</taxon>
        <taxon>Marasmiaceae</taxon>
        <taxon>Moniliophthora</taxon>
    </lineage>
</organism>
<dbReference type="GO" id="GO:0020037">
    <property type="term" value="F:heme binding"/>
    <property type="evidence" value="ECO:0007669"/>
    <property type="project" value="InterPro"/>
</dbReference>
<dbReference type="CDD" id="cd11065">
    <property type="entry name" value="CYP64-like"/>
    <property type="match status" value="1"/>
</dbReference>
<dbReference type="InterPro" id="IPR036396">
    <property type="entry name" value="Cyt_P450_sf"/>
</dbReference>
<comment type="similarity">
    <text evidence="3 10">Belongs to the cytochrome P450 family.</text>
</comment>
<dbReference type="InterPro" id="IPR017972">
    <property type="entry name" value="Cyt_P450_CS"/>
</dbReference>
<sequence length="504" mass="57372">MAQLFDYYVAVIAVLLATILYTNRRRSSLPLPPGPSGRPFLGNVLQYPARHPWLKFASWAKEYGSIIRLKMINQNFVILHSSKVALDLLETRSSIYSDRPPSHLLDGLIQHDKVVFRTRYEHPRFKAYRRMMHSGLSPRAVQDYQPLQIQEVNTLLLNLVRTPEKFRSHIRRNAGAVIMKIAYGYEVTTDDDFFVKLVETGFQVTEKTLATPYMIEFFPILRYVPSWVPFFRHWQAAKLIKDHELEHVPFDWAKKSIESGNYVDSFVSRFLRPENQSVPSEEDQDILKFVSAALYIGGADTTVAALISFFYLMETHPEIQRRAQAEVDSVTGGGRLPIPDDEPKMPYVTAIIKEIIRWSPVAPLGLPHRVMQDDIYEAAGGKSYLIPEGSTVFANIWAIVHDPELYPNPDAFDPDRHLGEKPQTDPFKFVFGFGRRVCPGAYLAQRSLFLSIANVLAVFNLEMHQDQYGKPINPPAEFSSGVTSHLEPFPCKIAVRASHLLPSA</sequence>
<keyword evidence="7 9" id="KW-0408">Iron</keyword>
<dbReference type="PROSITE" id="PS00086">
    <property type="entry name" value="CYTOCHROME_P450"/>
    <property type="match status" value="1"/>
</dbReference>
<dbReference type="InterPro" id="IPR001128">
    <property type="entry name" value="Cyt_P450"/>
</dbReference>
<dbReference type="Gene3D" id="1.10.630.10">
    <property type="entry name" value="Cytochrome P450"/>
    <property type="match status" value="1"/>
</dbReference>
<evidence type="ECO:0000256" key="5">
    <source>
        <dbReference type="ARBA" id="ARBA00022723"/>
    </source>
</evidence>
<accession>A0A0W0FYV1</accession>
<dbReference type="AlphaFoldDB" id="A0A0W0FYV1"/>
<dbReference type="eggNOG" id="KOG0156">
    <property type="taxonomic scope" value="Eukaryota"/>
</dbReference>
<dbReference type="PANTHER" id="PTHR46300">
    <property type="entry name" value="P450, PUTATIVE (EUROFUNG)-RELATED-RELATED"/>
    <property type="match status" value="1"/>
</dbReference>
<evidence type="ECO:0000256" key="8">
    <source>
        <dbReference type="ARBA" id="ARBA00023033"/>
    </source>
</evidence>
<feature type="transmembrane region" description="Helical" evidence="11">
    <location>
        <begin position="6"/>
        <end position="23"/>
    </location>
</feature>
<dbReference type="Proteomes" id="UP000054988">
    <property type="component" value="Unassembled WGS sequence"/>
</dbReference>
<evidence type="ECO:0000256" key="1">
    <source>
        <dbReference type="ARBA" id="ARBA00001971"/>
    </source>
</evidence>
<keyword evidence="4 9" id="KW-0349">Heme</keyword>
<evidence type="ECO:0000256" key="4">
    <source>
        <dbReference type="ARBA" id="ARBA00022617"/>
    </source>
</evidence>
<comment type="cofactor">
    <cofactor evidence="1 9">
        <name>heme</name>
        <dbReference type="ChEBI" id="CHEBI:30413"/>
    </cofactor>
</comment>
<evidence type="ECO:0000256" key="2">
    <source>
        <dbReference type="ARBA" id="ARBA00005179"/>
    </source>
</evidence>
<evidence type="ECO:0000256" key="7">
    <source>
        <dbReference type="ARBA" id="ARBA00023004"/>
    </source>
</evidence>
<reference evidence="12 13" key="1">
    <citation type="submission" date="2015-12" db="EMBL/GenBank/DDBJ databases">
        <title>Draft genome sequence of Moniliophthora roreri, the causal agent of frosty pod rot of cacao.</title>
        <authorList>
            <person name="Aime M.C."/>
            <person name="Diaz-Valderrama J.R."/>
            <person name="Kijpornyongpan T."/>
            <person name="Phillips-Mora W."/>
        </authorList>
    </citation>
    <scope>NUCLEOTIDE SEQUENCE [LARGE SCALE GENOMIC DNA]</scope>
    <source>
        <strain evidence="12 13">MCA 2952</strain>
    </source>
</reference>
<dbReference type="GO" id="GO:0016705">
    <property type="term" value="F:oxidoreductase activity, acting on paired donors, with incorporation or reduction of molecular oxygen"/>
    <property type="evidence" value="ECO:0007669"/>
    <property type="project" value="InterPro"/>
</dbReference>
<comment type="caution">
    <text evidence="12">The sequence shown here is derived from an EMBL/GenBank/DDBJ whole genome shotgun (WGS) entry which is preliminary data.</text>
</comment>
<dbReference type="InterPro" id="IPR002401">
    <property type="entry name" value="Cyt_P450_E_grp-I"/>
</dbReference>
<evidence type="ECO:0000256" key="6">
    <source>
        <dbReference type="ARBA" id="ARBA00023002"/>
    </source>
</evidence>
<name>A0A0W0FYV1_MONRR</name>
<dbReference type="GO" id="GO:0005506">
    <property type="term" value="F:iron ion binding"/>
    <property type="evidence" value="ECO:0007669"/>
    <property type="project" value="InterPro"/>
</dbReference>
<keyword evidence="11" id="KW-0812">Transmembrane</keyword>
<dbReference type="PRINTS" id="PR00463">
    <property type="entry name" value="EP450I"/>
</dbReference>
<evidence type="ECO:0000313" key="12">
    <source>
        <dbReference type="EMBL" id="KTB41492.1"/>
    </source>
</evidence>